<reference evidence="1" key="1">
    <citation type="submission" date="2021-11" db="EMBL/GenBank/DDBJ databases">
        <title>The first genome sequence of unculturable Mycoplasma faucium obtained by de novo assembly of metagenomic reads.</title>
        <authorList>
            <person name="Sabat A.J."/>
            <person name="Bathoorn E."/>
            <person name="Akkerboom V."/>
            <person name="Friedrich A.W."/>
        </authorList>
    </citation>
    <scope>NUCLEOTIDE SEQUENCE [LARGE SCALE GENOMIC DNA]</scope>
    <source>
        <strain evidence="1">UMCG-MFM1</strain>
    </source>
</reference>
<proteinExistence type="predicted"/>
<protein>
    <submittedName>
        <fullName evidence="1">Leucine-rich repeat domain-containing protein</fullName>
    </submittedName>
</protein>
<gene>
    <name evidence="1" type="ORF">LQ356_03005</name>
</gene>
<dbReference type="Proteomes" id="UP001622612">
    <property type="component" value="Chromosome"/>
</dbReference>
<dbReference type="InterPro" id="IPR026906">
    <property type="entry name" value="LRR_5"/>
</dbReference>
<dbReference type="Gene3D" id="3.80.10.10">
    <property type="entry name" value="Ribonuclease Inhibitor"/>
    <property type="match status" value="9"/>
</dbReference>
<keyword evidence="2" id="KW-1185">Reference proteome</keyword>
<evidence type="ECO:0000313" key="2">
    <source>
        <dbReference type="Proteomes" id="UP001622612"/>
    </source>
</evidence>
<name>A0ABZ2TL20_9BACT</name>
<dbReference type="PANTHER" id="PTHR45661:SF3">
    <property type="entry name" value="IG-LIKE DOMAIN-CONTAINING PROTEIN"/>
    <property type="match status" value="1"/>
</dbReference>
<dbReference type="EMBL" id="CP088155">
    <property type="protein sequence ID" value="WYM97145.1"/>
    <property type="molecule type" value="Genomic_DNA"/>
</dbReference>
<dbReference type="RefSeq" id="WP_405311422.1">
    <property type="nucleotide sequence ID" value="NZ_CP088155.1"/>
</dbReference>
<dbReference type="PANTHER" id="PTHR45661">
    <property type="entry name" value="SURFACE ANTIGEN"/>
    <property type="match status" value="1"/>
</dbReference>
<dbReference type="Pfam" id="PF13306">
    <property type="entry name" value="LRR_5"/>
    <property type="match status" value="12"/>
</dbReference>
<sequence>MSIQNNGNKKTLNLQKEKNKKIKTIKALAGFLGTAASLQFIAAGAVAAKNLGKKIINNRDYQKEFDEILRNSSKLTPEAIKQYKDKNITEVNIPENVKEIDENTFRGFKNVKRVTITKSTGLIGKNAFSNMNSLEEIWIKDKSHIIGTSDLKPNVKIKYGEETYSIEEWKAKWNQENLTLEDSILSLSYDALKNLDKIKNVDTNKASSISTDAFSGLNLNSLTLNDELKNAKNNIFNELNIQKLLIGKALLANPIRMQLKKFSEINQVDILNTISEIPDDAFNGINIKNINLSSTITKIGKRAFLNSNITTIDLKNVLEILESAFEASKLKTVKFNSILKSIDKNAFAKCNFSELDMFDQVDSLHDLAFSETSVSHLKIGKLLEYKTINKVLTKLSSIENLTVKGNIEKIPSFSLAELNVNKLTLEEGVKEIEANALDFASINHLKIADSLEKLHYPSNPLSDTSGSFSNVKKIQTLEIGSALTKCNDLRELFFYGKNKEISRFTELKLTDSINSLSKDMWNSSIGNKIMNLNKITIPEKHTSLGIDTFKNVKFSNINLENITHLGENNFYSCDDSLNLNLSDKLTTINARAFKDTNCFTKDKPLDLKNVTEIEESAFENSNISTLDLKLTKNIGKRAFFGSKIETVEGSQEIINLGESAFENASKLKYINNVNIQKIGAKAFKNCIELNKVSTLACDEIANEAFYNCTNLEHITLDNIKNIGNFAFYNTQSLETANLENVESLGEAAFQNSNLKEIDLKSLKNDTWVSAFENCKNLQKVDNFQNNNVRKIPNNAFKNCSSLIYINTINITSFGDYAFYQCSEFVSNDFTNVKEIGNFAFKSCKKIQNLQFPSELTSIGEEAFAECDLDAIKMPKTAAFIDKTAFKNATVKALGIGKLLEYQGINDILTNIKRIRSISVFGDIAKVPSLSLAKIDVEKLQFHEGIQELDRKALDQAKIKHLKVCDSLSKLHYATRLGEDEDDDGSFSRVKKIEKLEIGKALTNCDDLRELFFYGESKKNNRFSNLTLTESIDQLNKNIWNASLNNKLISLNSITLPDKFTELGLRTFENVKFENINLDNITHLGERNFNSCDESLNLNLGEKITTINARAFEEAKCFSEEKPIDLKNVTRIEEGAFRGSNISILNTKLTTYIGKEAFLSSEIKELNGANNLKDIDEYAFKYAEKLTKIENDGNWNSIGKGAFYNCNSLREFKLKSSTITEIKDETFYGCSSLKSDGIDLSKITKIGHSAFKECINLTNIDLRNIEIIGDYAFYNCYYLKSLNKFNKDVEVGDSSFQGCTELSNVNIDKCKKLSRYSFSKCENLTNGIEKIKLHDDIIEIPANCFEGIQQTNKLELNINNVKKIGDSAFANAKMVHILNPKKTLTDVGYEAFKDTSAVDIDFEILENIGSSAFKNTNLNKKDIVFKNLKTMGEYVFEKNQNINSVDFSKTNIKKIPNNTFKDCKSLTNVKLNNKIEEIGLGAFENCTSLENLDLSKIKKIDRFAFRNCAKFTEINLANIEELEEFAFDGCSSLKNVNLSNKLKKINRYTFAECTSLEEINLNNIEVIEQRAFTKTKLKYCNFSNLVELGDSAFADCNFPSTFNLKFYKNTKIDNYAFANSTFSGLSYIDFNSKQVEIGDSAFSKIKGITSLINTQNVKEVQRFAFYKSSLSGLGLNPRSIFPNAQLGDYIFGD</sequence>
<accession>A0ABZ2TL20</accession>
<organism evidence="1 2">
    <name type="scientific">Metamycoplasma faucium</name>
    <dbReference type="NCBI Taxonomy" id="56142"/>
    <lineage>
        <taxon>Bacteria</taxon>
        <taxon>Bacillati</taxon>
        <taxon>Mycoplasmatota</taxon>
        <taxon>Mycoplasmoidales</taxon>
        <taxon>Metamycoplasmataceae</taxon>
        <taxon>Metamycoplasma</taxon>
    </lineage>
</organism>
<dbReference type="SUPFAM" id="SSF52058">
    <property type="entry name" value="L domain-like"/>
    <property type="match status" value="4"/>
</dbReference>
<dbReference type="InterPro" id="IPR053139">
    <property type="entry name" value="Surface_bspA-like"/>
</dbReference>
<evidence type="ECO:0000313" key="1">
    <source>
        <dbReference type="EMBL" id="WYM97145.1"/>
    </source>
</evidence>
<dbReference type="InterPro" id="IPR032675">
    <property type="entry name" value="LRR_dom_sf"/>
</dbReference>